<evidence type="ECO:0000256" key="10">
    <source>
        <dbReference type="ARBA" id="ARBA00023027"/>
    </source>
</evidence>
<proteinExistence type="inferred from homology"/>
<feature type="binding site" evidence="17">
    <location>
        <position position="319"/>
    </location>
    <ligand>
        <name>(6S)-NADPHX</name>
        <dbReference type="ChEBI" id="CHEBI:64076"/>
    </ligand>
</feature>
<evidence type="ECO:0000256" key="6">
    <source>
        <dbReference type="ARBA" id="ARBA00022741"/>
    </source>
</evidence>
<comment type="cofactor">
    <cofactor evidence="17">
        <name>Mg(2+)</name>
        <dbReference type="ChEBI" id="CHEBI:18420"/>
    </cofactor>
</comment>
<protein>
    <recommendedName>
        <fullName evidence="17">ADP-dependent (S)-NAD(P)H-hydrate dehydratase</fullName>
        <ecNumber evidence="17">4.2.1.136</ecNumber>
    </recommendedName>
    <alternativeName>
        <fullName evidence="17">ADP-dependent NAD(P)HX dehydratase</fullName>
    </alternativeName>
</protein>
<dbReference type="HAMAP" id="MF_01965">
    <property type="entry name" value="NADHX_dehydratase"/>
    <property type="match status" value="1"/>
</dbReference>
<dbReference type="NCBIfam" id="TIGR00197">
    <property type="entry name" value="yjeF_nterm"/>
    <property type="match status" value="1"/>
</dbReference>
<dbReference type="PROSITE" id="PS01050">
    <property type="entry name" value="YJEF_C_2"/>
    <property type="match status" value="1"/>
</dbReference>
<evidence type="ECO:0000256" key="2">
    <source>
        <dbReference type="ARBA" id="ARBA00000909"/>
    </source>
</evidence>
<dbReference type="PROSITE" id="PS51385">
    <property type="entry name" value="YJEF_N"/>
    <property type="match status" value="1"/>
</dbReference>
<evidence type="ECO:0000256" key="13">
    <source>
        <dbReference type="ARBA" id="ARBA00023268"/>
    </source>
</evidence>
<dbReference type="OrthoDB" id="9806925at2"/>
<organism evidence="22 23">
    <name type="scientific">Acinetobacter sichuanensis</name>
    <dbReference type="NCBI Taxonomy" id="2136183"/>
    <lineage>
        <taxon>Bacteria</taxon>
        <taxon>Pseudomonadati</taxon>
        <taxon>Pseudomonadota</taxon>
        <taxon>Gammaproteobacteria</taxon>
        <taxon>Moraxellales</taxon>
        <taxon>Moraxellaceae</taxon>
        <taxon>Acinetobacter</taxon>
    </lineage>
</organism>
<dbReference type="InterPro" id="IPR030677">
    <property type="entry name" value="Nnr"/>
</dbReference>
<comment type="catalytic activity">
    <reaction evidence="1 18">
        <text>(6R)-NADHX = (6S)-NADHX</text>
        <dbReference type="Rhea" id="RHEA:32215"/>
        <dbReference type="ChEBI" id="CHEBI:64074"/>
        <dbReference type="ChEBI" id="CHEBI:64075"/>
        <dbReference type="EC" id="5.1.99.6"/>
    </reaction>
</comment>
<evidence type="ECO:0000256" key="8">
    <source>
        <dbReference type="ARBA" id="ARBA00022857"/>
    </source>
</evidence>
<keyword evidence="9 18" id="KW-0630">Potassium</keyword>
<keyword evidence="13" id="KW-0511">Multifunctional enzyme</keyword>
<dbReference type="InterPro" id="IPR017953">
    <property type="entry name" value="Carbohydrate_kinase_pred_CS"/>
</dbReference>
<keyword evidence="24" id="KW-1185">Reference proteome</keyword>
<comment type="function">
    <text evidence="17">Catalyzes the dehydration of the S-form of NAD(P)HX at the expense of ADP, which is converted to AMP. Together with NAD(P)HX epimerase, which catalyzes the epimerization of the S- and R-forms, the enzyme allows the repair of both epimers of NAD(P)HX, a damaged form of NAD(P)H that is a result of enzymatic or heat-dependent hydration.</text>
</comment>
<evidence type="ECO:0000256" key="9">
    <source>
        <dbReference type="ARBA" id="ARBA00022958"/>
    </source>
</evidence>
<evidence type="ECO:0000313" key="21">
    <source>
        <dbReference type="EMBL" id="MFC2997395.1"/>
    </source>
</evidence>
<dbReference type="GO" id="GO:0110051">
    <property type="term" value="P:metabolite repair"/>
    <property type="evidence" value="ECO:0007669"/>
    <property type="project" value="TreeGrafter"/>
</dbReference>
<evidence type="ECO:0000256" key="11">
    <source>
        <dbReference type="ARBA" id="ARBA00023235"/>
    </source>
</evidence>
<keyword evidence="6 17" id="KW-0547">Nucleotide-binding</keyword>
<evidence type="ECO:0000256" key="17">
    <source>
        <dbReference type="HAMAP-Rule" id="MF_01965"/>
    </source>
</evidence>
<dbReference type="PROSITE" id="PS51383">
    <property type="entry name" value="YJEF_C_3"/>
    <property type="match status" value="1"/>
</dbReference>
<evidence type="ECO:0000256" key="14">
    <source>
        <dbReference type="ARBA" id="ARBA00025153"/>
    </source>
</evidence>
<dbReference type="GO" id="GO:0052856">
    <property type="term" value="F:NAD(P)HX epimerase activity"/>
    <property type="evidence" value="ECO:0007669"/>
    <property type="project" value="UniProtKB-EC"/>
</dbReference>
<dbReference type="InterPro" id="IPR029056">
    <property type="entry name" value="Ribokinase-like"/>
</dbReference>
<feature type="binding site" evidence="17">
    <location>
        <position position="436"/>
    </location>
    <ligand>
        <name>AMP</name>
        <dbReference type="ChEBI" id="CHEBI:456215"/>
    </ligand>
</feature>
<comment type="similarity">
    <text evidence="3 18">In the N-terminal section; belongs to the NnrE/AIBP family.</text>
</comment>
<comment type="function">
    <text evidence="14 18">Bifunctional enzyme that catalyzes the epimerization of the S- and R-forms of NAD(P)HX and the dehydration of the S-form of NAD(P)HX at the expense of ADP, which is converted to AMP. This allows the repair of both epimers of NAD(P)HX, a damaged form of NAD(P)H that is a result of enzymatic or heat-dependent hydration.</text>
</comment>
<sequence>MHVQVYHSHEIQAWEARWFDQQNSSFGLMQQVAWLITQRLQTLFSQQLSQNQLKIQNIAIWCGTGNNAGDGYCLAKYLQQLGYQVTVFAAPLGHSEDLDQAMQLAKDNQVNIQQGFEQHQQFDCHIDALFGIGLNRVLNEEWQAVIEKFNQQTGLKIAIDVPSGLHANTGQSLPIAVKADWTYSVLGLKAGLLTGQGREYAGKIDVISAIPPDAELQSLAQLATTKICLPPRKAFGHKGSYGHVLVVGGHAEMGGAVMMAAESAFSAGAGKVTVVCHQKHHAAILARSPNIMLRDINELSDETIQNLLDQVDAISLGMGLGRDVWAEQQFLKWFSKINLTTHLHVVLDADALWFLALHPIKVNAQTYLTPHSGEAAKLLNCSVSEIETDRIAAIYQLKEKYAGQWVLKGSGSLTLEQQLLWICSAGNAGMGTGGMGDVLAGMIASLKAQFSDQISLHDIVTLHALAGDHLAQQGQRGLQAHHMSEAVYYVVNYAA</sequence>
<comment type="cofactor">
    <cofactor evidence="18">
        <name>K(+)</name>
        <dbReference type="ChEBI" id="CHEBI:29103"/>
    </cofactor>
    <text evidence="18">Binds 1 potassium ion per subunit.</text>
</comment>
<name>A0A371YMQ2_9GAMM</name>
<dbReference type="SUPFAM" id="SSF64153">
    <property type="entry name" value="YjeF N-terminal domain-like"/>
    <property type="match status" value="1"/>
</dbReference>
<dbReference type="Proteomes" id="UP000240957">
    <property type="component" value="Unassembled WGS sequence"/>
</dbReference>
<dbReference type="SUPFAM" id="SSF53613">
    <property type="entry name" value="Ribokinase-like"/>
    <property type="match status" value="1"/>
</dbReference>
<dbReference type="GO" id="GO:0005524">
    <property type="term" value="F:ATP binding"/>
    <property type="evidence" value="ECO:0007669"/>
    <property type="project" value="UniProtKB-UniRule"/>
</dbReference>
<dbReference type="GO" id="GO:0046872">
    <property type="term" value="F:metal ion binding"/>
    <property type="evidence" value="ECO:0007669"/>
    <property type="project" value="UniProtKB-UniRule"/>
</dbReference>
<dbReference type="EMBL" id="JBHRSF010000136">
    <property type="protein sequence ID" value="MFC2997395.1"/>
    <property type="molecule type" value="Genomic_DNA"/>
</dbReference>
<evidence type="ECO:0000313" key="22">
    <source>
        <dbReference type="EMBL" id="RFC82740.1"/>
    </source>
</evidence>
<evidence type="ECO:0000259" key="19">
    <source>
        <dbReference type="PROSITE" id="PS51383"/>
    </source>
</evidence>
<keyword evidence="12 17" id="KW-0456">Lyase</keyword>
<feature type="binding site" evidence="17">
    <location>
        <position position="371"/>
    </location>
    <ligand>
        <name>(6S)-NADPHX</name>
        <dbReference type="ChEBI" id="CHEBI:64076"/>
    </ligand>
</feature>
<evidence type="ECO:0000256" key="16">
    <source>
        <dbReference type="ARBA" id="ARBA00049209"/>
    </source>
</evidence>
<dbReference type="GO" id="GO:0046496">
    <property type="term" value="P:nicotinamide nucleotide metabolic process"/>
    <property type="evidence" value="ECO:0007669"/>
    <property type="project" value="UniProtKB-UniRule"/>
</dbReference>
<keyword evidence="10 17" id="KW-0520">NAD</keyword>
<dbReference type="AlphaFoldDB" id="A0A371YMQ2"/>
<evidence type="ECO:0000256" key="18">
    <source>
        <dbReference type="PIRNR" id="PIRNR017184"/>
    </source>
</evidence>
<evidence type="ECO:0000256" key="7">
    <source>
        <dbReference type="ARBA" id="ARBA00022840"/>
    </source>
</evidence>
<dbReference type="EC" id="4.2.1.136" evidence="17"/>
<dbReference type="Pfam" id="PF01256">
    <property type="entry name" value="Carb_kinase"/>
    <property type="match status" value="1"/>
</dbReference>
<evidence type="ECO:0000256" key="5">
    <source>
        <dbReference type="ARBA" id="ARBA00022723"/>
    </source>
</evidence>
<reference evidence="24" key="3">
    <citation type="journal article" date="2019" name="Int. J. Syst. Evol. Microbiol.">
        <title>The Global Catalogue of Microorganisms (GCM) 10K type strain sequencing project: providing services to taxonomists for standard genome sequencing and annotation.</title>
        <authorList>
            <consortium name="The Broad Institute Genomics Platform"/>
            <consortium name="The Broad Institute Genome Sequencing Center for Infectious Disease"/>
            <person name="Wu L."/>
            <person name="Ma J."/>
        </authorList>
    </citation>
    <scope>NUCLEOTIDE SEQUENCE [LARGE SCALE GENOMIC DNA]</scope>
    <source>
        <strain evidence="24">KCTC 62575</strain>
    </source>
</reference>
<comment type="subunit">
    <text evidence="17">Homotetramer.</text>
</comment>
<evidence type="ECO:0000313" key="24">
    <source>
        <dbReference type="Proteomes" id="UP001595455"/>
    </source>
</evidence>
<keyword evidence="8 17" id="KW-0521">NADP</keyword>
<comment type="similarity">
    <text evidence="4 18">In the C-terminal section; belongs to the NnrD/CARKD family.</text>
</comment>
<dbReference type="PIRSF" id="PIRSF017184">
    <property type="entry name" value="Nnr"/>
    <property type="match status" value="1"/>
</dbReference>
<evidence type="ECO:0000256" key="4">
    <source>
        <dbReference type="ARBA" id="ARBA00009524"/>
    </source>
</evidence>
<dbReference type="PANTHER" id="PTHR12592:SF0">
    <property type="entry name" value="ATP-DEPENDENT (S)-NAD(P)H-HYDRATE DEHYDRATASE"/>
    <property type="match status" value="1"/>
</dbReference>
<dbReference type="EMBL" id="PYIX02000027">
    <property type="protein sequence ID" value="RFC82740.1"/>
    <property type="molecule type" value="Genomic_DNA"/>
</dbReference>
<reference evidence="22 23" key="2">
    <citation type="submission" date="2018-08" db="EMBL/GenBank/DDBJ databases">
        <title>The draft genome of Acinetobacter sichuanensis strain WCHAc060041.</title>
        <authorList>
            <person name="Qin J."/>
            <person name="Feng Y."/>
            <person name="Zong Z."/>
        </authorList>
    </citation>
    <scope>NUCLEOTIDE SEQUENCE [LARGE SCALE GENOMIC DNA]</scope>
    <source>
        <strain evidence="22 23">WCHAc060041</strain>
    </source>
</reference>
<dbReference type="InterPro" id="IPR036652">
    <property type="entry name" value="YjeF_N_dom_sf"/>
</dbReference>
<accession>A0A371YMQ2</accession>
<dbReference type="RefSeq" id="WP_107009101.1">
    <property type="nucleotide sequence ID" value="NZ_JBHRSF010000136.1"/>
</dbReference>
<comment type="similarity">
    <text evidence="17">Belongs to the NnrD/CARKD family.</text>
</comment>
<keyword evidence="11 18" id="KW-0413">Isomerase</keyword>
<feature type="binding site" evidence="17">
    <location>
        <position position="437"/>
    </location>
    <ligand>
        <name>(6S)-NADPHX</name>
        <dbReference type="ChEBI" id="CHEBI:64076"/>
    </ligand>
</feature>
<comment type="catalytic activity">
    <reaction evidence="2 18">
        <text>(6R)-NADPHX = (6S)-NADPHX</text>
        <dbReference type="Rhea" id="RHEA:32227"/>
        <dbReference type="ChEBI" id="CHEBI:64076"/>
        <dbReference type="ChEBI" id="CHEBI:64077"/>
        <dbReference type="EC" id="5.1.99.6"/>
    </reaction>
</comment>
<keyword evidence="7 17" id="KW-0067">ATP-binding</keyword>
<evidence type="ECO:0000256" key="1">
    <source>
        <dbReference type="ARBA" id="ARBA00000013"/>
    </source>
</evidence>
<dbReference type="Pfam" id="PF03853">
    <property type="entry name" value="YjeF_N"/>
    <property type="match status" value="1"/>
</dbReference>
<feature type="binding site" evidence="17">
    <location>
        <begin position="408"/>
        <end position="412"/>
    </location>
    <ligand>
        <name>AMP</name>
        <dbReference type="ChEBI" id="CHEBI:456215"/>
    </ligand>
</feature>
<evidence type="ECO:0000313" key="23">
    <source>
        <dbReference type="Proteomes" id="UP000240957"/>
    </source>
</evidence>
<comment type="caution">
    <text evidence="22">The sequence shown here is derived from an EMBL/GenBank/DDBJ whole genome shotgun (WGS) entry which is preliminary data.</text>
</comment>
<evidence type="ECO:0000256" key="15">
    <source>
        <dbReference type="ARBA" id="ARBA00048238"/>
    </source>
</evidence>
<dbReference type="Gene3D" id="3.40.50.10260">
    <property type="entry name" value="YjeF N-terminal domain"/>
    <property type="match status" value="1"/>
</dbReference>
<gene>
    <name evidence="17" type="primary">nnrD</name>
    <name evidence="21" type="ORF">ACFODO_19550</name>
    <name evidence="22" type="ORF">C9E89_014750</name>
</gene>
<dbReference type="Proteomes" id="UP001595455">
    <property type="component" value="Unassembled WGS sequence"/>
</dbReference>
<reference evidence="21" key="1">
    <citation type="journal article" date="2014" name="Int. J. Syst. Evol. Microbiol.">
        <title>Complete genome of a new Firmicutes species belonging to the dominant human colonic microbiota ('Ruminococcus bicirculans') reveals two chromosomes and a selective capacity to utilize plant glucans.</title>
        <authorList>
            <consortium name="NISC Comparative Sequencing Program"/>
            <person name="Wegmann U."/>
            <person name="Louis P."/>
            <person name="Goesmann A."/>
            <person name="Henrissat B."/>
            <person name="Duncan S.H."/>
            <person name="Flint H.J."/>
        </authorList>
    </citation>
    <scope>NUCLEOTIDE SEQUENCE</scope>
    <source>
        <strain evidence="21">KCTC 62575</strain>
    </source>
</reference>
<dbReference type="GO" id="GO:0052855">
    <property type="term" value="F:ADP-dependent NAD(P)H-hydrate dehydratase activity"/>
    <property type="evidence" value="ECO:0007669"/>
    <property type="project" value="UniProtKB-UniRule"/>
</dbReference>
<feature type="domain" description="YjeF C-terminal" evidence="19">
    <location>
        <begin position="221"/>
        <end position="494"/>
    </location>
</feature>
<evidence type="ECO:0000259" key="20">
    <source>
        <dbReference type="PROSITE" id="PS51385"/>
    </source>
</evidence>
<dbReference type="CDD" id="cd01171">
    <property type="entry name" value="YXKO-related"/>
    <property type="match status" value="1"/>
</dbReference>
<dbReference type="NCBIfam" id="TIGR00196">
    <property type="entry name" value="yjeF_cterm"/>
    <property type="match status" value="1"/>
</dbReference>
<evidence type="ECO:0000256" key="3">
    <source>
        <dbReference type="ARBA" id="ARBA00006001"/>
    </source>
</evidence>
<feature type="domain" description="YjeF N-terminal" evidence="20">
    <location>
        <begin position="11"/>
        <end position="217"/>
    </location>
</feature>
<dbReference type="InterPro" id="IPR000631">
    <property type="entry name" value="CARKD"/>
</dbReference>
<dbReference type="Gene3D" id="3.40.1190.20">
    <property type="match status" value="1"/>
</dbReference>
<evidence type="ECO:0000256" key="12">
    <source>
        <dbReference type="ARBA" id="ARBA00023239"/>
    </source>
</evidence>
<keyword evidence="5 18" id="KW-0479">Metal-binding</keyword>
<dbReference type="InterPro" id="IPR004443">
    <property type="entry name" value="YjeF_N_dom"/>
</dbReference>
<dbReference type="PANTHER" id="PTHR12592">
    <property type="entry name" value="ATP-DEPENDENT (S)-NAD(P)H-HYDRATE DEHYDRATASE FAMILY MEMBER"/>
    <property type="match status" value="1"/>
</dbReference>
<reference evidence="21" key="4">
    <citation type="submission" date="2024-09" db="EMBL/GenBank/DDBJ databases">
        <authorList>
            <person name="Sun Q."/>
            <person name="Mori K."/>
        </authorList>
    </citation>
    <scope>NUCLEOTIDE SEQUENCE</scope>
    <source>
        <strain evidence="21">KCTC 62575</strain>
    </source>
</reference>
<comment type="catalytic activity">
    <reaction evidence="16 17 18">
        <text>(6S)-NADPHX + ADP = AMP + phosphate + NADPH + H(+)</text>
        <dbReference type="Rhea" id="RHEA:32235"/>
        <dbReference type="ChEBI" id="CHEBI:15378"/>
        <dbReference type="ChEBI" id="CHEBI:43474"/>
        <dbReference type="ChEBI" id="CHEBI:57783"/>
        <dbReference type="ChEBI" id="CHEBI:64076"/>
        <dbReference type="ChEBI" id="CHEBI:456215"/>
        <dbReference type="ChEBI" id="CHEBI:456216"/>
        <dbReference type="EC" id="4.2.1.136"/>
    </reaction>
</comment>
<feature type="binding site" evidence="17">
    <location>
        <position position="256"/>
    </location>
    <ligand>
        <name>(6S)-NADPHX</name>
        <dbReference type="ChEBI" id="CHEBI:64076"/>
    </ligand>
</feature>
<comment type="catalytic activity">
    <reaction evidence="15 17 18">
        <text>(6S)-NADHX + ADP = AMP + phosphate + NADH + H(+)</text>
        <dbReference type="Rhea" id="RHEA:32223"/>
        <dbReference type="ChEBI" id="CHEBI:15378"/>
        <dbReference type="ChEBI" id="CHEBI:43474"/>
        <dbReference type="ChEBI" id="CHEBI:57945"/>
        <dbReference type="ChEBI" id="CHEBI:64074"/>
        <dbReference type="ChEBI" id="CHEBI:456215"/>
        <dbReference type="ChEBI" id="CHEBI:456216"/>
        <dbReference type="EC" id="4.2.1.136"/>
    </reaction>
</comment>